<accession>A0A1J9NY12</accession>
<dbReference type="AlphaFoldDB" id="A0A1J9NY12"/>
<organism evidence="1 2">
    <name type="scientific">Blastomyces percursus</name>
    <dbReference type="NCBI Taxonomy" id="1658174"/>
    <lineage>
        <taxon>Eukaryota</taxon>
        <taxon>Fungi</taxon>
        <taxon>Dikarya</taxon>
        <taxon>Ascomycota</taxon>
        <taxon>Pezizomycotina</taxon>
        <taxon>Eurotiomycetes</taxon>
        <taxon>Eurotiomycetidae</taxon>
        <taxon>Onygenales</taxon>
        <taxon>Ajellomycetaceae</taxon>
        <taxon>Blastomyces</taxon>
    </lineage>
</organism>
<evidence type="ECO:0000313" key="1">
    <source>
        <dbReference type="EMBL" id="OJD09513.1"/>
    </source>
</evidence>
<dbReference type="Proteomes" id="UP000242791">
    <property type="component" value="Unassembled WGS sequence"/>
</dbReference>
<sequence>MAADVTYRQSADKALCIIICCLCWTRISSLVRLQYQYIFTPGKEMEPVYNYGWVYCPYCTSKKRPIARMDAADADEDGFHGSKDNRFIHPPG</sequence>
<reference evidence="1 2" key="1">
    <citation type="submission" date="2015-08" db="EMBL/GenBank/DDBJ databases">
        <title>Emmonsia species relationships and genome sequence.</title>
        <authorList>
            <person name="Cuomo C.A."/>
            <person name="Schwartz I.S."/>
            <person name="Kenyon C."/>
            <person name="De Hoog G.S."/>
            <person name="Govender N.P."/>
            <person name="Botha A."/>
            <person name="Moreno L."/>
            <person name="De Vries M."/>
            <person name="Munoz J.F."/>
            <person name="Stielow J.B."/>
        </authorList>
    </citation>
    <scope>NUCLEOTIDE SEQUENCE [LARGE SCALE GENOMIC DNA]</scope>
    <source>
        <strain evidence="1 2">EI222</strain>
    </source>
</reference>
<gene>
    <name evidence="1" type="ORF">ACJ73_10259</name>
</gene>
<keyword evidence="2" id="KW-1185">Reference proteome</keyword>
<proteinExistence type="predicted"/>
<feature type="non-terminal residue" evidence="1">
    <location>
        <position position="92"/>
    </location>
</feature>
<protein>
    <submittedName>
        <fullName evidence="1">Uncharacterized protein</fullName>
    </submittedName>
</protein>
<dbReference type="VEuPathDB" id="FungiDB:ACJ73_10259"/>
<evidence type="ECO:0000313" key="2">
    <source>
        <dbReference type="Proteomes" id="UP000242791"/>
    </source>
</evidence>
<comment type="caution">
    <text evidence="1">The sequence shown here is derived from an EMBL/GenBank/DDBJ whole genome shotgun (WGS) entry which is preliminary data.</text>
</comment>
<name>A0A1J9NY12_9EURO</name>
<dbReference type="EMBL" id="LGTZ01003613">
    <property type="protein sequence ID" value="OJD09513.1"/>
    <property type="molecule type" value="Genomic_DNA"/>
</dbReference>